<sequence>PAGKVQEALESQQRLASLLGPGGFGTHVHSGMCRVDDTPVAIKGVSQDFIRHWDSWHGISPTDGIVLFLQPRDTCTPLEIELLDKVFTGFHGVVQLLDWCELPKICLLVMK</sequence>
<gene>
    <name evidence="1" type="primary">Pim1_1</name>
    <name evidence="1" type="ORF">CERBRA_R09738</name>
</gene>
<reference evidence="1 2" key="1">
    <citation type="submission" date="2019-09" db="EMBL/GenBank/DDBJ databases">
        <title>Bird 10,000 Genomes (B10K) Project - Family phase.</title>
        <authorList>
            <person name="Zhang G."/>
        </authorList>
    </citation>
    <scope>NUCLEOTIDE SEQUENCE [LARGE SCALE GENOMIC DNA]</scope>
    <source>
        <strain evidence="1">B10K-DU-002-20</strain>
        <tissue evidence="1">Muscle</tissue>
    </source>
</reference>
<feature type="non-terminal residue" evidence="1">
    <location>
        <position position="1"/>
    </location>
</feature>
<dbReference type="SUPFAM" id="SSF56112">
    <property type="entry name" value="Protein kinase-like (PK-like)"/>
    <property type="match status" value="1"/>
</dbReference>
<dbReference type="GO" id="GO:0016301">
    <property type="term" value="F:kinase activity"/>
    <property type="evidence" value="ECO:0007669"/>
    <property type="project" value="UniProtKB-KW"/>
</dbReference>
<dbReference type="Gene3D" id="3.30.200.20">
    <property type="entry name" value="Phosphorylase Kinase, domain 1"/>
    <property type="match status" value="1"/>
</dbReference>
<accession>A0A7L1WUL7</accession>
<protein>
    <submittedName>
        <fullName evidence="1">PIM1 kinase</fullName>
    </submittedName>
</protein>
<dbReference type="EMBL" id="VXBV01007345">
    <property type="protein sequence ID" value="NXP00464.1"/>
    <property type="molecule type" value="Genomic_DNA"/>
</dbReference>
<keyword evidence="1" id="KW-0418">Kinase</keyword>
<feature type="non-terminal residue" evidence="1">
    <location>
        <position position="111"/>
    </location>
</feature>
<keyword evidence="1" id="KW-0808">Transferase</keyword>
<dbReference type="Proteomes" id="UP000536092">
    <property type="component" value="Unassembled WGS sequence"/>
</dbReference>
<proteinExistence type="predicted"/>
<organism evidence="1 2">
    <name type="scientific">Certhia brachydactyla</name>
    <name type="common">short-toed tree-creeper</name>
    <dbReference type="NCBI Taxonomy" id="73330"/>
    <lineage>
        <taxon>Eukaryota</taxon>
        <taxon>Metazoa</taxon>
        <taxon>Chordata</taxon>
        <taxon>Craniata</taxon>
        <taxon>Vertebrata</taxon>
        <taxon>Euteleostomi</taxon>
        <taxon>Archelosauria</taxon>
        <taxon>Archosauria</taxon>
        <taxon>Dinosauria</taxon>
        <taxon>Saurischia</taxon>
        <taxon>Theropoda</taxon>
        <taxon>Coelurosauria</taxon>
        <taxon>Aves</taxon>
        <taxon>Neognathae</taxon>
        <taxon>Neoaves</taxon>
        <taxon>Telluraves</taxon>
        <taxon>Australaves</taxon>
        <taxon>Passeriformes</taxon>
        <taxon>Certhiidae</taxon>
        <taxon>Certhiinae</taxon>
        <taxon>Certhia</taxon>
    </lineage>
</organism>
<evidence type="ECO:0000313" key="1">
    <source>
        <dbReference type="EMBL" id="NXP00464.1"/>
    </source>
</evidence>
<dbReference type="InterPro" id="IPR011009">
    <property type="entry name" value="Kinase-like_dom_sf"/>
</dbReference>
<comment type="caution">
    <text evidence="1">The sequence shown here is derived from an EMBL/GenBank/DDBJ whole genome shotgun (WGS) entry which is preliminary data.</text>
</comment>
<evidence type="ECO:0000313" key="2">
    <source>
        <dbReference type="Proteomes" id="UP000536092"/>
    </source>
</evidence>
<dbReference type="OrthoDB" id="10252171at2759"/>
<name>A0A7L1WUL7_9PASS</name>
<keyword evidence="2" id="KW-1185">Reference proteome</keyword>
<dbReference type="AlphaFoldDB" id="A0A7L1WUL7"/>